<reference evidence="2" key="1">
    <citation type="submission" date="2021-02" db="EMBL/GenBank/DDBJ databases">
        <authorList>
            <person name="Dougan E. K."/>
            <person name="Rhodes N."/>
            <person name="Thang M."/>
            <person name="Chan C."/>
        </authorList>
    </citation>
    <scope>NUCLEOTIDE SEQUENCE</scope>
</reference>
<proteinExistence type="predicted"/>
<protein>
    <submittedName>
        <fullName evidence="2">Uncharacterized protein</fullName>
    </submittedName>
</protein>
<name>A0A813EUN7_POLGL</name>
<dbReference type="EMBL" id="CAJNNW010013155">
    <property type="protein sequence ID" value="CAE8655107.1"/>
    <property type="molecule type" value="Genomic_DNA"/>
</dbReference>
<evidence type="ECO:0000313" key="4">
    <source>
        <dbReference type="Proteomes" id="UP000654075"/>
    </source>
</evidence>
<dbReference type="AlphaFoldDB" id="A0A813EUN7"/>
<dbReference type="Proteomes" id="UP000626109">
    <property type="component" value="Unassembled WGS sequence"/>
</dbReference>
<gene>
    <name evidence="2" type="ORF">PGLA1383_LOCUS20262</name>
    <name evidence="3" type="ORF">PGLA2088_LOCUS11410</name>
</gene>
<evidence type="ECO:0000256" key="1">
    <source>
        <dbReference type="SAM" id="MobiDB-lite"/>
    </source>
</evidence>
<evidence type="ECO:0000313" key="3">
    <source>
        <dbReference type="EMBL" id="CAE8655107.1"/>
    </source>
</evidence>
<keyword evidence="4" id="KW-1185">Reference proteome</keyword>
<feature type="region of interest" description="Disordered" evidence="1">
    <location>
        <begin position="26"/>
        <end position="65"/>
    </location>
</feature>
<organism evidence="2 4">
    <name type="scientific">Polarella glacialis</name>
    <name type="common">Dinoflagellate</name>
    <dbReference type="NCBI Taxonomy" id="89957"/>
    <lineage>
        <taxon>Eukaryota</taxon>
        <taxon>Sar</taxon>
        <taxon>Alveolata</taxon>
        <taxon>Dinophyceae</taxon>
        <taxon>Suessiales</taxon>
        <taxon>Suessiaceae</taxon>
        <taxon>Polarella</taxon>
    </lineage>
</organism>
<evidence type="ECO:0000313" key="2">
    <source>
        <dbReference type="EMBL" id="CAE8602007.1"/>
    </source>
</evidence>
<feature type="compositionally biased region" description="Basic and acidic residues" evidence="1">
    <location>
        <begin position="31"/>
        <end position="60"/>
    </location>
</feature>
<accession>A0A813EUN7</accession>
<dbReference type="EMBL" id="CAJNNV010013759">
    <property type="protein sequence ID" value="CAE8602007.1"/>
    <property type="molecule type" value="Genomic_DNA"/>
</dbReference>
<comment type="caution">
    <text evidence="2">The sequence shown here is derived from an EMBL/GenBank/DDBJ whole genome shotgun (WGS) entry which is preliminary data.</text>
</comment>
<dbReference type="Proteomes" id="UP000654075">
    <property type="component" value="Unassembled WGS sequence"/>
</dbReference>
<sequence length="139" mass="15445">MGSYLQGLACESVTEVIAFYRQQSAAKRSPRKVERLPVESEHTDKRETAGRRETAKREQESSSSTALCFADGAGVLIRTCHRLRVASGLCFVFVDNNNNNLFFTLPSSMLDIFDLSMAKLQITANSNNTTTQQANHNIL</sequence>